<dbReference type="SMART" id="SM00422">
    <property type="entry name" value="HTH_MERR"/>
    <property type="match status" value="1"/>
</dbReference>
<dbReference type="Pfam" id="PF13411">
    <property type="entry name" value="MerR_1"/>
    <property type="match status" value="1"/>
</dbReference>
<evidence type="ECO:0000256" key="3">
    <source>
        <dbReference type="SAM" id="MobiDB-lite"/>
    </source>
</evidence>
<dbReference type="PANTHER" id="PTHR30204:SF93">
    <property type="entry name" value="HTH MERR-TYPE DOMAIN-CONTAINING PROTEIN"/>
    <property type="match status" value="1"/>
</dbReference>
<dbReference type="Gene3D" id="1.10.1660.10">
    <property type="match status" value="1"/>
</dbReference>
<dbReference type="PROSITE" id="PS50937">
    <property type="entry name" value="HTH_MERR_2"/>
    <property type="match status" value="1"/>
</dbReference>
<feature type="domain" description="HTH merR-type" evidence="4">
    <location>
        <begin position="1"/>
        <end position="69"/>
    </location>
</feature>
<feature type="coiled-coil region" evidence="2">
    <location>
        <begin position="72"/>
        <end position="99"/>
    </location>
</feature>
<evidence type="ECO:0000256" key="1">
    <source>
        <dbReference type="ARBA" id="ARBA00023125"/>
    </source>
</evidence>
<feature type="region of interest" description="Disordered" evidence="3">
    <location>
        <begin position="263"/>
        <end position="316"/>
    </location>
</feature>
<name>A0ABU7RUZ1_9ACTN</name>
<evidence type="ECO:0000259" key="4">
    <source>
        <dbReference type="PROSITE" id="PS50937"/>
    </source>
</evidence>
<sequence>MRIGELAAMVGVSTRTVRHYHHLGLLPEPERLGNGYREYRLRDAVLLARIRRLAELGLSLDEIRDILADAQGRELREVLEELDADLARQQAAITARRNRLAALLAEAELDVDSTVPPELAAVLRTLPQGDSPIARLDRDLLTLAGDGPTGSTVAGAGSSSAARAGYAELFGPLATPEAAARAAAHYARLDELADAAPGDPRVAVLADEVAGELATRLPTELLSTLLTEVDDAGAEQWLAMMSTELSPAQAEVVRLLMRRLRGRLTDPDRLPPAPEPGPRSEPGPEPRPESGPRPAPGLAASGLDGRQPARRYREPS</sequence>
<keyword evidence="2" id="KW-0175">Coiled coil</keyword>
<feature type="compositionally biased region" description="Pro residues" evidence="3">
    <location>
        <begin position="270"/>
        <end position="281"/>
    </location>
</feature>
<reference evidence="5 6" key="1">
    <citation type="submission" date="2024-01" db="EMBL/GenBank/DDBJ databases">
        <title>Genome insights into Plantactinospora sonchi sp. nov.</title>
        <authorList>
            <person name="Wang L."/>
        </authorList>
    </citation>
    <scope>NUCLEOTIDE SEQUENCE [LARGE SCALE GENOMIC DNA]</scope>
    <source>
        <strain evidence="5 6">NEAU-QY2</strain>
    </source>
</reference>
<keyword evidence="1" id="KW-0238">DNA-binding</keyword>
<dbReference type="RefSeq" id="WP_331215437.1">
    <property type="nucleotide sequence ID" value="NZ_JAZGQK010000013.1"/>
</dbReference>
<dbReference type="InterPro" id="IPR000551">
    <property type="entry name" value="MerR-type_HTH_dom"/>
</dbReference>
<dbReference type="InterPro" id="IPR047057">
    <property type="entry name" value="MerR_fam"/>
</dbReference>
<evidence type="ECO:0000256" key="2">
    <source>
        <dbReference type="SAM" id="Coils"/>
    </source>
</evidence>
<dbReference type="InterPro" id="IPR009061">
    <property type="entry name" value="DNA-bd_dom_put_sf"/>
</dbReference>
<accession>A0ABU7RUZ1</accession>
<dbReference type="PANTHER" id="PTHR30204">
    <property type="entry name" value="REDOX-CYCLING DRUG-SENSING TRANSCRIPTIONAL ACTIVATOR SOXR"/>
    <property type="match status" value="1"/>
</dbReference>
<keyword evidence="6" id="KW-1185">Reference proteome</keyword>
<protein>
    <submittedName>
        <fullName evidence="5">MerR family transcriptional regulator</fullName>
    </submittedName>
</protein>
<dbReference type="CDD" id="cd00592">
    <property type="entry name" value="HTH_MerR-like"/>
    <property type="match status" value="1"/>
</dbReference>
<proteinExistence type="predicted"/>
<dbReference type="PRINTS" id="PR00040">
    <property type="entry name" value="HTHMERR"/>
</dbReference>
<gene>
    <name evidence="5" type="ORF">V1633_17685</name>
</gene>
<organism evidence="5 6">
    <name type="scientific">Plantactinospora sonchi</name>
    <dbReference type="NCBI Taxonomy" id="1544735"/>
    <lineage>
        <taxon>Bacteria</taxon>
        <taxon>Bacillati</taxon>
        <taxon>Actinomycetota</taxon>
        <taxon>Actinomycetes</taxon>
        <taxon>Micromonosporales</taxon>
        <taxon>Micromonosporaceae</taxon>
        <taxon>Plantactinospora</taxon>
    </lineage>
</organism>
<dbReference type="Proteomes" id="UP001332243">
    <property type="component" value="Unassembled WGS sequence"/>
</dbReference>
<evidence type="ECO:0000313" key="5">
    <source>
        <dbReference type="EMBL" id="MEE6260321.1"/>
    </source>
</evidence>
<evidence type="ECO:0000313" key="6">
    <source>
        <dbReference type="Proteomes" id="UP001332243"/>
    </source>
</evidence>
<dbReference type="EMBL" id="JAZGQK010000013">
    <property type="protein sequence ID" value="MEE6260321.1"/>
    <property type="molecule type" value="Genomic_DNA"/>
</dbReference>
<dbReference type="SUPFAM" id="SSF46955">
    <property type="entry name" value="Putative DNA-binding domain"/>
    <property type="match status" value="1"/>
</dbReference>
<comment type="caution">
    <text evidence="5">The sequence shown here is derived from an EMBL/GenBank/DDBJ whole genome shotgun (WGS) entry which is preliminary data.</text>
</comment>